<evidence type="ECO:0000259" key="2">
    <source>
        <dbReference type="Pfam" id="PF01051"/>
    </source>
</evidence>
<dbReference type="RefSeq" id="WP_139012842.1">
    <property type="nucleotide sequence ID" value="NZ_VBSN01000040.1"/>
</dbReference>
<evidence type="ECO:0000256" key="1">
    <source>
        <dbReference type="ARBA" id="ARBA00038283"/>
    </source>
</evidence>
<dbReference type="SUPFAM" id="SSF46785">
    <property type="entry name" value="Winged helix' DNA-binding domain"/>
    <property type="match status" value="2"/>
</dbReference>
<evidence type="ECO:0000313" key="3">
    <source>
        <dbReference type="EMBL" id="KAA6438946.1"/>
    </source>
</evidence>
<organism evidence="3 4">
    <name type="scientific">Dyadobacter flavalbus</name>
    <dbReference type="NCBI Taxonomy" id="2579942"/>
    <lineage>
        <taxon>Bacteria</taxon>
        <taxon>Pseudomonadati</taxon>
        <taxon>Bacteroidota</taxon>
        <taxon>Cytophagia</taxon>
        <taxon>Cytophagales</taxon>
        <taxon>Spirosomataceae</taxon>
        <taxon>Dyadobacter</taxon>
    </lineage>
</organism>
<comment type="similarity">
    <text evidence="1">Belongs to the initiator RepB protein family.</text>
</comment>
<evidence type="ECO:0000313" key="4">
    <source>
        <dbReference type="Proteomes" id="UP000323994"/>
    </source>
</evidence>
<dbReference type="InterPro" id="IPR036388">
    <property type="entry name" value="WH-like_DNA-bd_sf"/>
</dbReference>
<dbReference type="AlphaFoldDB" id="A0A5M8QWC6"/>
<dbReference type="GO" id="GO:0003887">
    <property type="term" value="F:DNA-directed DNA polymerase activity"/>
    <property type="evidence" value="ECO:0007669"/>
    <property type="project" value="InterPro"/>
</dbReference>
<feature type="domain" description="Initiator Rep protein WH1" evidence="2">
    <location>
        <begin position="7"/>
        <end position="159"/>
    </location>
</feature>
<name>A0A5M8QWC6_9BACT</name>
<dbReference type="InterPro" id="IPR000525">
    <property type="entry name" value="Initiator_Rep_WH1"/>
</dbReference>
<dbReference type="OrthoDB" id="9765378at2"/>
<dbReference type="Gene3D" id="1.10.10.10">
    <property type="entry name" value="Winged helix-like DNA-binding domain superfamily/Winged helix DNA-binding domain"/>
    <property type="match status" value="2"/>
</dbReference>
<dbReference type="InterPro" id="IPR036390">
    <property type="entry name" value="WH_DNA-bd_sf"/>
</dbReference>
<dbReference type="Proteomes" id="UP000323994">
    <property type="component" value="Unassembled WGS sequence"/>
</dbReference>
<dbReference type="GO" id="GO:0006270">
    <property type="term" value="P:DNA replication initiation"/>
    <property type="evidence" value="ECO:0007669"/>
    <property type="project" value="InterPro"/>
</dbReference>
<reference evidence="3 4" key="1">
    <citation type="submission" date="2019-05" db="EMBL/GenBank/DDBJ databases">
        <authorList>
            <person name="Qu J.-H."/>
        </authorList>
    </citation>
    <scope>NUCLEOTIDE SEQUENCE [LARGE SCALE GENOMIC DNA]</scope>
    <source>
        <strain evidence="3 4">NS28</strain>
    </source>
</reference>
<accession>A0A5M8QWC6</accession>
<dbReference type="Pfam" id="PF01051">
    <property type="entry name" value="Rep3_N"/>
    <property type="match status" value="1"/>
</dbReference>
<dbReference type="Pfam" id="PF21205">
    <property type="entry name" value="Rep3_C"/>
    <property type="match status" value="1"/>
</dbReference>
<protein>
    <submittedName>
        <fullName evidence="3">Replication initiation protein</fullName>
    </submittedName>
</protein>
<gene>
    <name evidence="3" type="ORF">FEM33_15020</name>
</gene>
<dbReference type="EMBL" id="VBSN01000040">
    <property type="protein sequence ID" value="KAA6438946.1"/>
    <property type="molecule type" value="Genomic_DNA"/>
</dbReference>
<sequence>MSEHITIQSNDITHARSVLNIYERRIVNAIIDNLSTEIREMANYRVQAISYRNDNVDADSIIMKFRANDIVKHDRYKELRDALVGLKSKAVYIEKKDGTRITGFLNWGELPAKSEIITLSVDKVFYNTLFDLTKGYTIFQARVLNSLTSVHATKLYEVLASWRDRDFMIISVQELRRLTDCLDKHLLYANFKARVLEIALKQLNDNKLTDIRFSYKEVKKGKTVESIRFNIIKTENAHELSVQRNKISPYWDFKKDLVNNCSRMGINLKGKNLELFKEYKRLFGEQRLASDLNLFINEAKAKNMGIPYVIGIMKNKIADYGQTSIIFNPLPEKR</sequence>
<proteinExistence type="inferred from homology"/>
<keyword evidence="4" id="KW-1185">Reference proteome</keyword>
<comment type="caution">
    <text evidence="3">The sequence shown here is derived from an EMBL/GenBank/DDBJ whole genome shotgun (WGS) entry which is preliminary data.</text>
</comment>